<evidence type="ECO:0000313" key="5">
    <source>
        <dbReference type="Proteomes" id="UP000614811"/>
    </source>
</evidence>
<evidence type="ECO:0000259" key="3">
    <source>
        <dbReference type="Pfam" id="PF20434"/>
    </source>
</evidence>
<reference evidence="4" key="2">
    <citation type="submission" date="2020-09" db="EMBL/GenBank/DDBJ databases">
        <authorList>
            <person name="Sun Q."/>
            <person name="Kim S."/>
        </authorList>
    </citation>
    <scope>NUCLEOTIDE SEQUENCE</scope>
    <source>
        <strain evidence="4">KCTC 12711</strain>
    </source>
</reference>
<accession>A0A918RNH5</accession>
<sequence>MKITALLIISMTYMMLGTAVSAASGNKVNNQPPASVVELTILSQQQRMPGLAYLARGHGPHPTAVLLHGYPGNEKNLDVAQDLRRQGWNTVFFHYRGAWGAEGEFSFLNAEQDVQAVIQYLQAQENARKLRVDPAQISLIGHSMGGHMALAGLLDNPSVRCAVSYDGANLGAGNKGFLSSPESASLWMDYSDTLFMLSGWSGAKMQQEVLQHAAHLNLVNRASQAKGRPIMMIVADTDVIPIDEHITPLRNALNNDGATNVSYHLLSDDHSFSNTRPRLSDLTYEFIDGNCRD</sequence>
<dbReference type="RefSeq" id="WP_189399580.1">
    <property type="nucleotide sequence ID" value="NZ_BMXA01000002.1"/>
</dbReference>
<dbReference type="Gene3D" id="3.40.50.1820">
    <property type="entry name" value="alpha/beta hydrolase"/>
    <property type="match status" value="1"/>
</dbReference>
<keyword evidence="5" id="KW-1185">Reference proteome</keyword>
<dbReference type="SUPFAM" id="SSF53474">
    <property type="entry name" value="alpha/beta-Hydrolases"/>
    <property type="match status" value="1"/>
</dbReference>
<evidence type="ECO:0000313" key="4">
    <source>
        <dbReference type="EMBL" id="GHA06821.1"/>
    </source>
</evidence>
<organism evidence="4 5">
    <name type="scientific">Arenicella chitinivorans</name>
    <dbReference type="NCBI Taxonomy" id="1329800"/>
    <lineage>
        <taxon>Bacteria</taxon>
        <taxon>Pseudomonadati</taxon>
        <taxon>Pseudomonadota</taxon>
        <taxon>Gammaproteobacteria</taxon>
        <taxon>Arenicellales</taxon>
        <taxon>Arenicellaceae</taxon>
        <taxon>Arenicella</taxon>
    </lineage>
</organism>
<protein>
    <recommendedName>
        <fullName evidence="3">BD-FAE-like domain-containing protein</fullName>
    </recommendedName>
</protein>
<comment type="caution">
    <text evidence="4">The sequence shown here is derived from an EMBL/GenBank/DDBJ whole genome shotgun (WGS) entry which is preliminary data.</text>
</comment>
<gene>
    <name evidence="4" type="ORF">GCM10008090_15630</name>
</gene>
<evidence type="ECO:0000256" key="2">
    <source>
        <dbReference type="SAM" id="SignalP"/>
    </source>
</evidence>
<feature type="chain" id="PRO_5036759204" description="BD-FAE-like domain-containing protein" evidence="2">
    <location>
        <begin position="23"/>
        <end position="293"/>
    </location>
</feature>
<reference evidence="4" key="1">
    <citation type="journal article" date="2014" name="Int. J. Syst. Evol. Microbiol.">
        <title>Complete genome sequence of Corynebacterium casei LMG S-19264T (=DSM 44701T), isolated from a smear-ripened cheese.</title>
        <authorList>
            <consortium name="US DOE Joint Genome Institute (JGI-PGF)"/>
            <person name="Walter F."/>
            <person name="Albersmeier A."/>
            <person name="Kalinowski J."/>
            <person name="Ruckert C."/>
        </authorList>
    </citation>
    <scope>NUCLEOTIDE SEQUENCE</scope>
    <source>
        <strain evidence="4">KCTC 12711</strain>
    </source>
</reference>
<evidence type="ECO:0000256" key="1">
    <source>
        <dbReference type="ARBA" id="ARBA00022801"/>
    </source>
</evidence>
<dbReference type="EMBL" id="BMXA01000002">
    <property type="protein sequence ID" value="GHA06821.1"/>
    <property type="molecule type" value="Genomic_DNA"/>
</dbReference>
<dbReference type="PANTHER" id="PTHR22946">
    <property type="entry name" value="DIENELACTONE HYDROLASE DOMAIN-CONTAINING PROTEIN-RELATED"/>
    <property type="match status" value="1"/>
</dbReference>
<dbReference type="GO" id="GO:0052689">
    <property type="term" value="F:carboxylic ester hydrolase activity"/>
    <property type="evidence" value="ECO:0007669"/>
    <property type="project" value="UniProtKB-ARBA"/>
</dbReference>
<dbReference type="Proteomes" id="UP000614811">
    <property type="component" value="Unassembled WGS sequence"/>
</dbReference>
<keyword evidence="2" id="KW-0732">Signal</keyword>
<dbReference type="InterPro" id="IPR049492">
    <property type="entry name" value="BD-FAE-like_dom"/>
</dbReference>
<dbReference type="InterPro" id="IPR050261">
    <property type="entry name" value="FrsA_esterase"/>
</dbReference>
<dbReference type="InterPro" id="IPR029058">
    <property type="entry name" value="AB_hydrolase_fold"/>
</dbReference>
<name>A0A918RNH5_9GAMM</name>
<feature type="signal peptide" evidence="2">
    <location>
        <begin position="1"/>
        <end position="22"/>
    </location>
</feature>
<dbReference type="Pfam" id="PF20434">
    <property type="entry name" value="BD-FAE"/>
    <property type="match status" value="1"/>
</dbReference>
<feature type="domain" description="BD-FAE-like" evidence="3">
    <location>
        <begin position="77"/>
        <end position="156"/>
    </location>
</feature>
<proteinExistence type="predicted"/>
<keyword evidence="1" id="KW-0378">Hydrolase</keyword>
<dbReference type="PANTHER" id="PTHR22946:SF9">
    <property type="entry name" value="POLYKETIDE TRANSFERASE AF380"/>
    <property type="match status" value="1"/>
</dbReference>
<dbReference type="AlphaFoldDB" id="A0A918RNH5"/>